<dbReference type="EnsemblMetazoa" id="SCAU008849-RE">
    <property type="protein sequence ID" value="SCAU008849-PE"/>
    <property type="gene ID" value="SCAU008849"/>
</dbReference>
<keyword evidence="3" id="KW-0722">Serine protease inhibitor</keyword>
<dbReference type="KEGG" id="scac:106085163"/>
<keyword evidence="2" id="KW-0646">Protease inhibitor</keyword>
<evidence type="ECO:0000256" key="1">
    <source>
        <dbReference type="ARBA" id="ARBA00009500"/>
    </source>
</evidence>
<sequence>MKSAVNFKQTTTLPTRRPLIIVNLPAILSILAFILISLPFSTQGPHNNMATVEFSNSLETFGVKLFSELAKTNPQKNIVFSPFSIQTCVAMARMGAAGDTAAEMDKSVGFTAANEEALADNYHSILAAYQDSNILKIANKIYIMKNYETKYKFNELLTKKFFSGAENIDFGESQKAANTINGWVESKTNNLIKDLVSSDSLNSDTRLVLLNAIHFKGEWVHPFPEHGTREKDFYLDETNTVKVRMMHISENFRYGEFPELDATALEMPYKNSDLSMLVILPNSRTGLAALEEKLKTTSLHDLTSKMYSTKVIVDMPKFKAEFSAELKDVLTNLGMGHMFSSNADFSKMLKSPEPLQVSKVIHKAFIEVNEKGTEAAAATGMLMRKKRALGYKIEPKQFIVDRPFVYLINYLAIATTAPSSESESSSNTTTSITLFMGSERIAMGEVAMGESTPTTPDSSTKRLSDEL</sequence>
<dbReference type="PANTHER" id="PTHR11461:SF211">
    <property type="entry name" value="GH10112P-RELATED"/>
    <property type="match status" value="1"/>
</dbReference>
<dbReference type="Pfam" id="PF00079">
    <property type="entry name" value="Serpin"/>
    <property type="match status" value="1"/>
</dbReference>
<dbReference type="CDD" id="cd19601">
    <property type="entry name" value="serpin42Da-like"/>
    <property type="match status" value="1"/>
</dbReference>
<dbReference type="GO" id="GO:0005615">
    <property type="term" value="C:extracellular space"/>
    <property type="evidence" value="ECO:0007669"/>
    <property type="project" value="InterPro"/>
</dbReference>
<keyword evidence="6" id="KW-0472">Membrane</keyword>
<dbReference type="InterPro" id="IPR000215">
    <property type="entry name" value="Serpin_fam"/>
</dbReference>
<comment type="similarity">
    <text evidence="1 4">Belongs to the serpin family.</text>
</comment>
<dbReference type="AlphaFoldDB" id="A0A1I8PKA5"/>
<dbReference type="InterPro" id="IPR036186">
    <property type="entry name" value="Serpin_sf"/>
</dbReference>
<evidence type="ECO:0000256" key="2">
    <source>
        <dbReference type="ARBA" id="ARBA00022690"/>
    </source>
</evidence>
<keyword evidence="6" id="KW-1133">Transmembrane helix</keyword>
<evidence type="ECO:0000256" key="5">
    <source>
        <dbReference type="SAM" id="MobiDB-lite"/>
    </source>
</evidence>
<dbReference type="InterPro" id="IPR042178">
    <property type="entry name" value="Serpin_sf_1"/>
</dbReference>
<dbReference type="Gene3D" id="2.30.39.10">
    <property type="entry name" value="Alpha-1-antitrypsin, domain 1"/>
    <property type="match status" value="1"/>
</dbReference>
<dbReference type="OrthoDB" id="671595at2759"/>
<organism evidence="8 9">
    <name type="scientific">Stomoxys calcitrans</name>
    <name type="common">Stable fly</name>
    <name type="synonym">Conops calcitrans</name>
    <dbReference type="NCBI Taxonomy" id="35570"/>
    <lineage>
        <taxon>Eukaryota</taxon>
        <taxon>Metazoa</taxon>
        <taxon>Ecdysozoa</taxon>
        <taxon>Arthropoda</taxon>
        <taxon>Hexapoda</taxon>
        <taxon>Insecta</taxon>
        <taxon>Pterygota</taxon>
        <taxon>Neoptera</taxon>
        <taxon>Endopterygota</taxon>
        <taxon>Diptera</taxon>
        <taxon>Brachycera</taxon>
        <taxon>Muscomorpha</taxon>
        <taxon>Muscoidea</taxon>
        <taxon>Muscidae</taxon>
        <taxon>Stomoxys</taxon>
    </lineage>
</organism>
<evidence type="ECO:0000259" key="7">
    <source>
        <dbReference type="SMART" id="SM00093"/>
    </source>
</evidence>
<dbReference type="GO" id="GO:0004867">
    <property type="term" value="F:serine-type endopeptidase inhibitor activity"/>
    <property type="evidence" value="ECO:0007669"/>
    <property type="project" value="UniProtKB-KW"/>
</dbReference>
<evidence type="ECO:0000256" key="6">
    <source>
        <dbReference type="SAM" id="Phobius"/>
    </source>
</evidence>
<feature type="domain" description="Serpin" evidence="7">
    <location>
        <begin position="63"/>
        <end position="442"/>
    </location>
</feature>
<evidence type="ECO:0000313" key="9">
    <source>
        <dbReference type="Proteomes" id="UP000095300"/>
    </source>
</evidence>
<feature type="region of interest" description="Disordered" evidence="5">
    <location>
        <begin position="445"/>
        <end position="467"/>
    </location>
</feature>
<evidence type="ECO:0000313" key="8">
    <source>
        <dbReference type="EnsemblMetazoa" id="SCAU008849-PE"/>
    </source>
</evidence>
<name>A0A1I8PKA5_STOCA</name>
<keyword evidence="9" id="KW-1185">Reference proteome</keyword>
<dbReference type="InterPro" id="IPR023796">
    <property type="entry name" value="Serpin_dom"/>
</dbReference>
<dbReference type="InterPro" id="IPR042185">
    <property type="entry name" value="Serpin_sf_2"/>
</dbReference>
<dbReference type="SUPFAM" id="SSF56574">
    <property type="entry name" value="Serpins"/>
    <property type="match status" value="1"/>
</dbReference>
<accession>A0A1I8PKA5</accession>
<dbReference type="Gene3D" id="3.30.497.10">
    <property type="entry name" value="Antithrombin, subunit I, domain 2"/>
    <property type="match status" value="1"/>
</dbReference>
<dbReference type="Proteomes" id="UP000095300">
    <property type="component" value="Unassembled WGS sequence"/>
</dbReference>
<evidence type="ECO:0000256" key="3">
    <source>
        <dbReference type="ARBA" id="ARBA00022900"/>
    </source>
</evidence>
<evidence type="ECO:0000256" key="4">
    <source>
        <dbReference type="RuleBase" id="RU000411"/>
    </source>
</evidence>
<dbReference type="SMART" id="SM00093">
    <property type="entry name" value="SERPIN"/>
    <property type="match status" value="1"/>
</dbReference>
<feature type="transmembrane region" description="Helical" evidence="6">
    <location>
        <begin position="20"/>
        <end position="40"/>
    </location>
</feature>
<reference evidence="8" key="1">
    <citation type="submission" date="2020-05" db="UniProtKB">
        <authorList>
            <consortium name="EnsemblMetazoa"/>
        </authorList>
    </citation>
    <scope>IDENTIFICATION</scope>
    <source>
        <strain evidence="8">USDA</strain>
    </source>
</reference>
<dbReference type="VEuPathDB" id="VectorBase:SCAU008849"/>
<gene>
    <name evidence="8" type="primary">106085163</name>
</gene>
<proteinExistence type="inferred from homology"/>
<protein>
    <recommendedName>
        <fullName evidence="7">Serpin domain-containing protein</fullName>
    </recommendedName>
</protein>
<dbReference type="PANTHER" id="PTHR11461">
    <property type="entry name" value="SERINE PROTEASE INHIBITOR, SERPIN"/>
    <property type="match status" value="1"/>
</dbReference>
<keyword evidence="6" id="KW-0812">Transmembrane</keyword>